<feature type="transmembrane region" description="Helical" evidence="1">
    <location>
        <begin position="12"/>
        <end position="33"/>
    </location>
</feature>
<evidence type="ECO:0000313" key="2">
    <source>
        <dbReference type="EMBL" id="KAA3767781.1"/>
    </source>
</evidence>
<dbReference type="EMBL" id="VWMK01000004">
    <property type="protein sequence ID" value="KAA3767781.1"/>
    <property type="molecule type" value="Genomic_DNA"/>
</dbReference>
<dbReference type="AlphaFoldDB" id="A0A7J4XLP8"/>
<evidence type="ECO:0000256" key="1">
    <source>
        <dbReference type="SAM" id="Phobius"/>
    </source>
</evidence>
<protein>
    <submittedName>
        <fullName evidence="2">Uncharacterized protein</fullName>
    </submittedName>
</protein>
<organism evidence="2 3">
    <name type="scientific">Bacteroides salyersiae</name>
    <dbReference type="NCBI Taxonomy" id="291644"/>
    <lineage>
        <taxon>Bacteria</taxon>
        <taxon>Pseudomonadati</taxon>
        <taxon>Bacteroidota</taxon>
        <taxon>Bacteroidia</taxon>
        <taxon>Bacteroidales</taxon>
        <taxon>Bacteroidaceae</taxon>
        <taxon>Bacteroides</taxon>
    </lineage>
</organism>
<keyword evidence="1" id="KW-0472">Membrane</keyword>
<reference evidence="2 3" key="1">
    <citation type="journal article" date="2019" name="Nat. Med.">
        <title>A library of human gut bacterial isolates paired with longitudinal multiomics data enables mechanistic microbiome research.</title>
        <authorList>
            <person name="Poyet M."/>
            <person name="Groussin M."/>
            <person name="Gibbons S.M."/>
            <person name="Avila-Pacheco J."/>
            <person name="Jiang X."/>
            <person name="Kearney S.M."/>
            <person name="Perrotta A.R."/>
            <person name="Berdy B."/>
            <person name="Zhao S."/>
            <person name="Lieberman T.D."/>
            <person name="Swanson P.K."/>
            <person name="Smith M."/>
            <person name="Roesemann S."/>
            <person name="Alexander J.E."/>
            <person name="Rich S.A."/>
            <person name="Livny J."/>
            <person name="Vlamakis H."/>
            <person name="Clish C."/>
            <person name="Bullock K."/>
            <person name="Deik A."/>
            <person name="Scott J."/>
            <person name="Pierce K.A."/>
            <person name="Xavier R.J."/>
            <person name="Alm E.J."/>
        </authorList>
    </citation>
    <scope>NUCLEOTIDE SEQUENCE [LARGE SCALE GENOMIC DNA]</scope>
    <source>
        <strain evidence="2 3">BIOML-A10</strain>
    </source>
</reference>
<name>A0A7J4XLP8_9BACE</name>
<accession>A0A7J4XLP8</accession>
<keyword evidence="1" id="KW-0812">Transmembrane</keyword>
<dbReference type="Proteomes" id="UP000422221">
    <property type="component" value="Unassembled WGS sequence"/>
</dbReference>
<comment type="caution">
    <text evidence="2">The sequence shown here is derived from an EMBL/GenBank/DDBJ whole genome shotgun (WGS) entry which is preliminary data.</text>
</comment>
<proteinExistence type="predicted"/>
<sequence length="82" mass="10072">MFVLSFVAYKLYTKVINIVFFIINQFIISQTVYSQNCRFSFLIVEFIYKSDFRTKKRDKYLLLLNKLSHTFVLYNNRYNKYP</sequence>
<keyword evidence="1" id="KW-1133">Transmembrane helix</keyword>
<gene>
    <name evidence="2" type="ORF">F3F73_05100</name>
</gene>
<evidence type="ECO:0000313" key="3">
    <source>
        <dbReference type="Proteomes" id="UP000422221"/>
    </source>
</evidence>